<dbReference type="Gene3D" id="1.10.260.40">
    <property type="entry name" value="lambda repressor-like DNA-binding domains"/>
    <property type="match status" value="1"/>
</dbReference>
<dbReference type="RefSeq" id="WP_177026860.1">
    <property type="nucleotide sequence ID" value="NZ_JACAQR010000030.1"/>
</dbReference>
<dbReference type="SMART" id="SM00530">
    <property type="entry name" value="HTH_XRE"/>
    <property type="match status" value="1"/>
</dbReference>
<comment type="caution">
    <text evidence="2">The sequence shown here is derived from an EMBL/GenBank/DDBJ whole genome shotgun (WGS) entry which is preliminary data.</text>
</comment>
<reference evidence="2 3" key="1">
    <citation type="submission" date="2020-04" db="EMBL/GenBank/DDBJ databases">
        <title>Molecular characterization of pseudomonads from Agaricus bisporus reveal novel blotch 2 pathogens in Western Europe.</title>
        <authorList>
            <person name="Taparia T."/>
            <person name="Krijger M."/>
            <person name="Haynes E."/>
            <person name="Elpinstone J.G."/>
            <person name="Noble R."/>
            <person name="Van Der Wolf J."/>
        </authorList>
    </citation>
    <scope>NUCLEOTIDE SEQUENCE [LARGE SCALE GENOMIC DNA]</scope>
    <source>
        <strain evidence="2 3">IPO3753</strain>
    </source>
</reference>
<protein>
    <submittedName>
        <fullName evidence="2">Helix-turn-helix transcriptional regulator</fullName>
    </submittedName>
</protein>
<gene>
    <name evidence="2" type="ORF">HX826_21505</name>
</gene>
<dbReference type="SUPFAM" id="SSF47413">
    <property type="entry name" value="lambda repressor-like DNA-binding domains"/>
    <property type="match status" value="1"/>
</dbReference>
<dbReference type="Proteomes" id="UP000546584">
    <property type="component" value="Unassembled WGS sequence"/>
</dbReference>
<dbReference type="EMBL" id="JACAQR010000030">
    <property type="protein sequence ID" value="NWD44461.1"/>
    <property type="molecule type" value="Genomic_DNA"/>
</dbReference>
<dbReference type="GO" id="GO:0003677">
    <property type="term" value="F:DNA binding"/>
    <property type="evidence" value="ECO:0007669"/>
    <property type="project" value="InterPro"/>
</dbReference>
<dbReference type="AlphaFoldDB" id="A0AAJ3H674"/>
<accession>A0AAJ3H674</accession>
<feature type="domain" description="HTH cro/C1-type" evidence="1">
    <location>
        <begin position="11"/>
        <end position="64"/>
    </location>
</feature>
<name>A0AAJ3H674_9PSED</name>
<dbReference type="PROSITE" id="PS50943">
    <property type="entry name" value="HTH_CROC1"/>
    <property type="match status" value="1"/>
</dbReference>
<dbReference type="InterPro" id="IPR001387">
    <property type="entry name" value="Cro/C1-type_HTH"/>
</dbReference>
<proteinExistence type="predicted"/>
<dbReference type="InterPro" id="IPR010982">
    <property type="entry name" value="Lambda_DNA-bd_dom_sf"/>
</dbReference>
<evidence type="ECO:0000259" key="1">
    <source>
        <dbReference type="PROSITE" id="PS50943"/>
    </source>
</evidence>
<organism evidence="2 3">
    <name type="scientific">Pseudomonas yamanorum</name>
    <dbReference type="NCBI Taxonomy" id="515393"/>
    <lineage>
        <taxon>Bacteria</taxon>
        <taxon>Pseudomonadati</taxon>
        <taxon>Pseudomonadota</taxon>
        <taxon>Gammaproteobacteria</taxon>
        <taxon>Pseudomonadales</taxon>
        <taxon>Pseudomonadaceae</taxon>
        <taxon>Pseudomonas</taxon>
    </lineage>
</organism>
<evidence type="ECO:0000313" key="3">
    <source>
        <dbReference type="Proteomes" id="UP000546584"/>
    </source>
</evidence>
<evidence type="ECO:0000313" key="2">
    <source>
        <dbReference type="EMBL" id="NWD44461.1"/>
    </source>
</evidence>
<dbReference type="Pfam" id="PF01381">
    <property type="entry name" value="HTH_3"/>
    <property type="match status" value="1"/>
</dbReference>
<dbReference type="CDD" id="cd00093">
    <property type="entry name" value="HTH_XRE"/>
    <property type="match status" value="1"/>
</dbReference>
<sequence length="112" mass="12009">MYISDGVGDRLREERDRLGLNQTDFGALGSVSRGTQKAYELGTNSPDLRYLSALEKAGVDVQYVLTGAKALLSEDGIDSVESKILESYRSLSDGDKASVVRLTNALAIAPAQ</sequence>